<dbReference type="InterPro" id="IPR017520">
    <property type="entry name" value="CHP03086"/>
</dbReference>
<dbReference type="InterPro" id="IPR034660">
    <property type="entry name" value="DinB/YfiT-like"/>
</dbReference>
<name>A0A0B5EV88_STRA4</name>
<organism evidence="3 4">
    <name type="scientific">Streptomyces albus (strain ATCC 21838 / DSM 41398 / FERM P-419 / JCM 4703 / NBRC 107858)</name>
    <dbReference type="NCBI Taxonomy" id="1081613"/>
    <lineage>
        <taxon>Bacteria</taxon>
        <taxon>Bacillati</taxon>
        <taxon>Actinomycetota</taxon>
        <taxon>Actinomycetes</taxon>
        <taxon>Kitasatosporales</taxon>
        <taxon>Streptomycetaceae</taxon>
        <taxon>Streptomyces</taxon>
    </lineage>
</organism>
<feature type="domain" description="Mycothiol-dependent maleylpyruvate isomerase metal-binding" evidence="2">
    <location>
        <begin position="85"/>
        <end position="204"/>
    </location>
</feature>
<dbReference type="InterPro" id="IPR024344">
    <property type="entry name" value="MDMPI_metal-binding"/>
</dbReference>
<protein>
    <recommendedName>
        <fullName evidence="2">Mycothiol-dependent maleylpyruvate isomerase metal-binding domain-containing protein</fullName>
    </recommendedName>
</protein>
<proteinExistence type="predicted"/>
<dbReference type="AlphaFoldDB" id="A0A0B5EV88"/>
<dbReference type="Pfam" id="PF11716">
    <property type="entry name" value="MDMPI_N"/>
    <property type="match status" value="1"/>
</dbReference>
<evidence type="ECO:0000259" key="2">
    <source>
        <dbReference type="Pfam" id="PF11716"/>
    </source>
</evidence>
<reference evidence="3 4" key="1">
    <citation type="submission" date="2015-01" db="EMBL/GenBank/DDBJ databases">
        <title>Enhanced salinomycin production by adjusting the supply of polyketide extender units in Streptomyce albus DSM 41398.</title>
        <authorList>
            <person name="Lu C."/>
        </authorList>
    </citation>
    <scope>NUCLEOTIDE SEQUENCE [LARGE SCALE GENOMIC DNA]</scope>
    <source>
        <strain evidence="4">ATCC 21838 / DSM 41398 / FERM P-419 / JCM 4703 / NBRC 107858</strain>
    </source>
</reference>
<dbReference type="Gene3D" id="1.20.120.450">
    <property type="entry name" value="dinb family like domain"/>
    <property type="match status" value="1"/>
</dbReference>
<evidence type="ECO:0000313" key="4">
    <source>
        <dbReference type="Proteomes" id="UP000031523"/>
    </source>
</evidence>
<dbReference type="KEGG" id="sals:SLNWT_2784"/>
<evidence type="ECO:0000313" key="3">
    <source>
        <dbReference type="EMBL" id="AJE83160.1"/>
    </source>
</evidence>
<dbReference type="NCBIfam" id="TIGR03083">
    <property type="entry name" value="maleylpyruvate isomerase family mycothiol-dependent enzyme"/>
    <property type="match status" value="1"/>
</dbReference>
<sequence length="270" mass="28883">MGPRLLPVRPPHRRLRDDLRGAAREVAGPRPPRPWGRGGAAGRSGRSRSRLSRAGAPAARTVVGMSDLPKMPSFSAPSRGIADYLAAAADHCVRVVHGIADEDLGRPTPCPDYDVRRLADHLIQMSEQFQLLARKEDSDFGTTPGNAGVRPDWREHFARECEGLVAAWAEPGAEEGTTGSLEMPAGTVGRMALLDLAVHGWDLARATEQGYVPDPGGLGVVRELRETMAAIGPTGRSMGAFGPAVQAPANATEWDKLLAETGRDPHWSRG</sequence>
<feature type="region of interest" description="Disordered" evidence="1">
    <location>
        <begin position="1"/>
        <end position="58"/>
    </location>
</feature>
<accession>A0A0B5EV88</accession>
<dbReference type="NCBIfam" id="TIGR03086">
    <property type="entry name" value="TIGR03086 family metal-binding protein"/>
    <property type="match status" value="1"/>
</dbReference>
<dbReference type="EMBL" id="CP010519">
    <property type="protein sequence ID" value="AJE83160.1"/>
    <property type="molecule type" value="Genomic_DNA"/>
</dbReference>
<dbReference type="Proteomes" id="UP000031523">
    <property type="component" value="Chromosome"/>
</dbReference>
<dbReference type="InterPro" id="IPR017517">
    <property type="entry name" value="Maleyloyr_isom"/>
</dbReference>
<keyword evidence="4" id="KW-1185">Reference proteome</keyword>
<dbReference type="GO" id="GO:0046872">
    <property type="term" value="F:metal ion binding"/>
    <property type="evidence" value="ECO:0007669"/>
    <property type="project" value="InterPro"/>
</dbReference>
<evidence type="ECO:0000256" key="1">
    <source>
        <dbReference type="SAM" id="MobiDB-lite"/>
    </source>
</evidence>
<gene>
    <name evidence="3" type="ORF">SLNWT_2784</name>
</gene>
<dbReference type="SUPFAM" id="SSF109854">
    <property type="entry name" value="DinB/YfiT-like putative metalloenzymes"/>
    <property type="match status" value="1"/>
</dbReference>